<evidence type="ECO:0000256" key="3">
    <source>
        <dbReference type="ARBA" id="ARBA00023004"/>
    </source>
</evidence>
<evidence type="ECO:0000256" key="5">
    <source>
        <dbReference type="SAM" id="SignalP"/>
    </source>
</evidence>
<evidence type="ECO:0000256" key="4">
    <source>
        <dbReference type="PROSITE-ProRule" id="PRU00433"/>
    </source>
</evidence>
<feature type="signal peptide" evidence="5">
    <location>
        <begin position="1"/>
        <end position="21"/>
    </location>
</feature>
<dbReference type="GO" id="GO:0009055">
    <property type="term" value="F:electron transfer activity"/>
    <property type="evidence" value="ECO:0007669"/>
    <property type="project" value="InterPro"/>
</dbReference>
<dbReference type="PANTHER" id="PTHR40394">
    <property type="entry name" value="LIPOPROTEIN-RELATED"/>
    <property type="match status" value="1"/>
</dbReference>
<dbReference type="SUPFAM" id="SSF46626">
    <property type="entry name" value="Cytochrome c"/>
    <property type="match status" value="1"/>
</dbReference>
<comment type="caution">
    <text evidence="6">The sequence shown here is derived from an EMBL/GenBank/DDBJ whole genome shotgun (WGS) entry which is preliminary data.</text>
</comment>
<keyword evidence="5" id="KW-0732">Signal</keyword>
<accession>A0A4Q1KV71</accession>
<evidence type="ECO:0000313" key="6">
    <source>
        <dbReference type="EMBL" id="RXR34052.1"/>
    </source>
</evidence>
<keyword evidence="1 4" id="KW-0349">Heme</keyword>
<evidence type="ECO:0000256" key="1">
    <source>
        <dbReference type="ARBA" id="ARBA00022617"/>
    </source>
</evidence>
<evidence type="ECO:0000313" key="7">
    <source>
        <dbReference type="Proteomes" id="UP000289734"/>
    </source>
</evidence>
<dbReference type="InterPro" id="IPR036909">
    <property type="entry name" value="Cyt_c-like_dom_sf"/>
</dbReference>
<name>A0A4Q1KV71_9FLAO</name>
<dbReference type="PROSITE" id="PS51257">
    <property type="entry name" value="PROKAR_LIPOPROTEIN"/>
    <property type="match status" value="1"/>
</dbReference>
<dbReference type="AlphaFoldDB" id="A0A4Q1KV71"/>
<dbReference type="RefSeq" id="WP_129463340.1">
    <property type="nucleotide sequence ID" value="NZ_JACSXZ010000001.1"/>
</dbReference>
<dbReference type="OrthoDB" id="9796771at2"/>
<dbReference type="Proteomes" id="UP000289734">
    <property type="component" value="Unassembled WGS sequence"/>
</dbReference>
<dbReference type="Pfam" id="PF13442">
    <property type="entry name" value="Cytochrome_CBB3"/>
    <property type="match status" value="1"/>
</dbReference>
<dbReference type="EMBL" id="SBKQ01000003">
    <property type="protein sequence ID" value="RXR34052.1"/>
    <property type="molecule type" value="Genomic_DNA"/>
</dbReference>
<reference evidence="7" key="1">
    <citation type="submission" date="2019-01" db="EMBL/GenBank/DDBJ databases">
        <title>Cytophagaceae bacterium strain CAR-16.</title>
        <authorList>
            <person name="Chen W.-M."/>
        </authorList>
    </citation>
    <scope>NUCLEOTIDE SEQUENCE [LARGE SCALE GENOMIC DNA]</scope>
    <source>
        <strain evidence="7">ICH-30</strain>
    </source>
</reference>
<feature type="chain" id="PRO_5041087433" evidence="5">
    <location>
        <begin position="22"/>
        <end position="187"/>
    </location>
</feature>
<keyword evidence="3 4" id="KW-0408">Iron</keyword>
<gene>
    <name evidence="6" type="ORF">EQG68_03180</name>
</gene>
<dbReference type="GO" id="GO:0046872">
    <property type="term" value="F:metal ion binding"/>
    <property type="evidence" value="ECO:0007669"/>
    <property type="project" value="UniProtKB-KW"/>
</dbReference>
<evidence type="ECO:0000256" key="2">
    <source>
        <dbReference type="ARBA" id="ARBA00022723"/>
    </source>
</evidence>
<dbReference type="PANTHER" id="PTHR40394:SF2">
    <property type="entry name" value="QUINOL:CYTOCHROME C OXIDOREDUCTASE MEMBRANE PROTEIN"/>
    <property type="match status" value="1"/>
</dbReference>
<protein>
    <submittedName>
        <fullName evidence="6">Cytochrome c</fullName>
    </submittedName>
</protein>
<sequence length="187" mass="20850">MKSLIKLALFFGLTVSVTSCSDTKSPNYQFFPNMYESVGYETYAESEAFNGDNQLKGQTAQEPPQGSIKRGFEIYEYENSTAGYELAKANLVSPIDSITEKEAKKGKELYGIYCAICHGEQGNGKGKLVEREKFLGVPSYADRVITEGSVYHVITYGLNSMGSHANQLSQHERWLVTDYVLQLKSKL</sequence>
<dbReference type="PROSITE" id="PS51007">
    <property type="entry name" value="CYTC"/>
    <property type="match status" value="1"/>
</dbReference>
<dbReference type="Gene3D" id="1.10.760.10">
    <property type="entry name" value="Cytochrome c-like domain"/>
    <property type="match status" value="1"/>
</dbReference>
<dbReference type="InterPro" id="IPR009056">
    <property type="entry name" value="Cyt_c-like_dom"/>
</dbReference>
<dbReference type="GO" id="GO:0020037">
    <property type="term" value="F:heme binding"/>
    <property type="evidence" value="ECO:0007669"/>
    <property type="project" value="InterPro"/>
</dbReference>
<proteinExistence type="predicted"/>
<organism evidence="6 7">
    <name type="scientific">Flavobacterium piscinae</name>
    <dbReference type="NCBI Taxonomy" id="2506424"/>
    <lineage>
        <taxon>Bacteria</taxon>
        <taxon>Pseudomonadati</taxon>
        <taxon>Bacteroidota</taxon>
        <taxon>Flavobacteriia</taxon>
        <taxon>Flavobacteriales</taxon>
        <taxon>Flavobacteriaceae</taxon>
        <taxon>Flavobacterium</taxon>
    </lineage>
</organism>
<keyword evidence="2 4" id="KW-0479">Metal-binding</keyword>
<keyword evidence="7" id="KW-1185">Reference proteome</keyword>